<proteinExistence type="predicted"/>
<dbReference type="STRING" id="572479.Hprae_0567"/>
<accession>E3DPP6</accession>
<dbReference type="Pfam" id="PF12945">
    <property type="entry name" value="PilZNR"/>
    <property type="match status" value="1"/>
</dbReference>
<dbReference type="AlphaFoldDB" id="E3DPP6"/>
<protein>
    <submittedName>
        <fullName evidence="3">Type IV pilus assembly PilZ</fullName>
    </submittedName>
</protein>
<evidence type="ECO:0000259" key="1">
    <source>
        <dbReference type="Pfam" id="PF07238"/>
    </source>
</evidence>
<dbReference type="OrthoDB" id="9783080at2"/>
<name>E3DPP6_HALPG</name>
<organism evidence="3 4">
    <name type="scientific">Halanaerobium praevalens (strain ATCC 33744 / DSM 2228 / GSL)</name>
    <dbReference type="NCBI Taxonomy" id="572479"/>
    <lineage>
        <taxon>Bacteria</taxon>
        <taxon>Bacillati</taxon>
        <taxon>Bacillota</taxon>
        <taxon>Clostridia</taxon>
        <taxon>Halanaerobiales</taxon>
        <taxon>Halanaerobiaceae</taxon>
        <taxon>Halanaerobium</taxon>
    </lineage>
</organism>
<dbReference type="EMBL" id="CP002175">
    <property type="protein sequence ID" value="ADO76721.1"/>
    <property type="molecule type" value="Genomic_DNA"/>
</dbReference>
<dbReference type="RefSeq" id="WP_014552754.1">
    <property type="nucleotide sequence ID" value="NC_017455.1"/>
</dbReference>
<dbReference type="Pfam" id="PF07238">
    <property type="entry name" value="PilZ"/>
    <property type="match status" value="1"/>
</dbReference>
<dbReference type="eggNOG" id="COG5581">
    <property type="taxonomic scope" value="Bacteria"/>
</dbReference>
<sequence>MKELNVNQKLEIEILSGTYQGNYLTKVADFLDEGIIITGLYREGAPLPVRLKQPIIVYYTTDRAAYKFKSKILKRTNKPIPLLLIESSDSVTRIQRRDYFRLDVTGTVDVYKMQPKKGYPRKLSEARLLDISGGGIQMQLKKKFELGEELLISLKDILPPKEFIKSEIVRVQKENEELYNYGVNFLEVEAEQREEIIQWIFAYQRKTRKKGLR</sequence>
<dbReference type="KEGG" id="hpk:Hprae_0567"/>
<feature type="domain" description="Type III secretion system flagellar brake protein YcgR PilZN" evidence="2">
    <location>
        <begin position="6"/>
        <end position="86"/>
    </location>
</feature>
<dbReference type="SUPFAM" id="SSF141371">
    <property type="entry name" value="PilZ domain-like"/>
    <property type="match status" value="1"/>
</dbReference>
<evidence type="ECO:0000313" key="3">
    <source>
        <dbReference type="EMBL" id="ADO76721.1"/>
    </source>
</evidence>
<gene>
    <name evidence="3" type="ordered locus">Hprae_0567</name>
</gene>
<dbReference type="Gene3D" id="2.40.10.220">
    <property type="entry name" value="predicted glycosyltransferase like domains"/>
    <property type="match status" value="1"/>
</dbReference>
<dbReference type="HOGENOM" id="CLU_086342_1_0_9"/>
<dbReference type="GO" id="GO:0035438">
    <property type="term" value="F:cyclic-di-GMP binding"/>
    <property type="evidence" value="ECO:0007669"/>
    <property type="project" value="InterPro"/>
</dbReference>
<reference evidence="4" key="1">
    <citation type="submission" date="2010-10" db="EMBL/GenBank/DDBJ databases">
        <title>The complete genome of Halanaerobium praevalens DSM 2228.</title>
        <authorList>
            <consortium name="US DOE Joint Genome Institute (JGI-PGF)"/>
            <person name="Lucas S."/>
            <person name="Copeland A."/>
            <person name="Lapidus A."/>
            <person name="Glavina del Rio T."/>
            <person name="Dalin E."/>
            <person name="Tice H."/>
            <person name="Bruce D."/>
            <person name="Goodwin L."/>
            <person name="Pitluck S."/>
            <person name="Kyrpides N."/>
            <person name="Mavromatis K."/>
            <person name="Ivanova N."/>
            <person name="Ovchinnikova G."/>
            <person name="Chertkov O."/>
            <person name="Detter J.C."/>
            <person name="Han C."/>
            <person name="Larimer F."/>
            <person name="Land M."/>
            <person name="Hauser L."/>
            <person name="Markowitz V."/>
            <person name="Cheng J.-F."/>
            <person name="Hugenholtz P."/>
            <person name="Woyke T."/>
            <person name="Wu D."/>
            <person name="Tindall B."/>
            <person name="Pomrenke H.G."/>
            <person name="Brambilla E."/>
            <person name="Klenk H.-P."/>
            <person name="Eisen J.A."/>
        </authorList>
    </citation>
    <scope>NUCLEOTIDE SEQUENCE [LARGE SCALE GENOMIC DNA]</scope>
    <source>
        <strain evidence="4">ATCC 33744 / DSM 2228 / GSL</strain>
    </source>
</reference>
<dbReference type="InterPro" id="IPR009875">
    <property type="entry name" value="PilZ_domain"/>
</dbReference>
<dbReference type="Proteomes" id="UP000006866">
    <property type="component" value="Chromosome"/>
</dbReference>
<evidence type="ECO:0000313" key="4">
    <source>
        <dbReference type="Proteomes" id="UP000006866"/>
    </source>
</evidence>
<evidence type="ECO:0000259" key="2">
    <source>
        <dbReference type="Pfam" id="PF12945"/>
    </source>
</evidence>
<dbReference type="InterPro" id="IPR009926">
    <property type="entry name" value="T3SS_YcgR_PilZN"/>
</dbReference>
<keyword evidence="4" id="KW-1185">Reference proteome</keyword>
<dbReference type="PATRIC" id="fig|572479.3.peg.573"/>
<reference evidence="3 4" key="2">
    <citation type="journal article" date="2011" name="Stand. Genomic Sci.">
        <title>Complete genome sequence of the extremely halophilic Halanaerobium praevalens type strain (GSL).</title>
        <authorList>
            <person name="Ivanova N."/>
            <person name="Sikorski J."/>
            <person name="Chertkov O."/>
            <person name="Nolan M."/>
            <person name="Lucas S."/>
            <person name="Hammon N."/>
            <person name="Deshpande S."/>
            <person name="Cheng J.F."/>
            <person name="Tapia R."/>
            <person name="Han C."/>
            <person name="Goodwin L."/>
            <person name="Pitluck S."/>
            <person name="Huntemann M."/>
            <person name="Liolios K."/>
            <person name="Pagani I."/>
            <person name="Mavromatis K."/>
            <person name="Ovchinikova G."/>
            <person name="Pati A."/>
            <person name="Chen A."/>
            <person name="Palaniappan K."/>
            <person name="Land M."/>
            <person name="Hauser L."/>
            <person name="Brambilla E.M."/>
            <person name="Kannan K.P."/>
            <person name="Rohde M."/>
            <person name="Tindall B.J."/>
            <person name="Goker M."/>
            <person name="Detter J.C."/>
            <person name="Woyke T."/>
            <person name="Bristow J."/>
            <person name="Eisen J.A."/>
            <person name="Markowitz V."/>
            <person name="Hugenholtz P."/>
            <person name="Kyrpides N.C."/>
            <person name="Klenk H.P."/>
            <person name="Lapidus A."/>
        </authorList>
    </citation>
    <scope>NUCLEOTIDE SEQUENCE [LARGE SCALE GENOMIC DNA]</scope>
    <source>
        <strain evidence="4">ATCC 33744 / DSM 2228 / GSL</strain>
    </source>
</reference>
<feature type="domain" description="PilZ" evidence="1">
    <location>
        <begin position="95"/>
        <end position="202"/>
    </location>
</feature>